<evidence type="ECO:0000256" key="4">
    <source>
        <dbReference type="ARBA" id="ARBA00022917"/>
    </source>
</evidence>
<reference evidence="7 8" key="1">
    <citation type="submission" date="2019-05" db="EMBL/GenBank/DDBJ databases">
        <title>Culicoidintestinum kansasii gen. nov., sp. nov. from the gastrointestinal tract of the biting midge, Culicoides sonorensis.</title>
        <authorList>
            <person name="Neupane S."/>
            <person name="Ghosh A."/>
            <person name="Gunther S."/>
            <person name="Martin K."/>
            <person name="Zurek L."/>
        </authorList>
    </citation>
    <scope>NUCLEOTIDE SEQUENCE [LARGE SCALE GENOMIC DNA]</scope>
    <source>
        <strain evidence="7 8">CS-1</strain>
    </source>
</reference>
<dbReference type="GO" id="GO:0072344">
    <property type="term" value="P:rescue of stalled ribosome"/>
    <property type="evidence" value="ECO:0007669"/>
    <property type="project" value="UniProtKB-UniRule"/>
</dbReference>
<dbReference type="Gene3D" id="2.30.310.10">
    <property type="entry name" value="ibrinogen binding protein from staphylococcus aureus domain"/>
    <property type="match status" value="1"/>
</dbReference>
<dbReference type="OrthoDB" id="9766163at2"/>
<dbReference type="GO" id="GO:1990112">
    <property type="term" value="C:RQC complex"/>
    <property type="evidence" value="ECO:0007669"/>
    <property type="project" value="TreeGrafter"/>
</dbReference>
<evidence type="ECO:0000256" key="3">
    <source>
        <dbReference type="ARBA" id="ARBA00022884"/>
    </source>
</evidence>
<keyword evidence="8" id="KW-1185">Reference proteome</keyword>
<dbReference type="GO" id="GO:0043023">
    <property type="term" value="F:ribosomal large subunit binding"/>
    <property type="evidence" value="ECO:0007669"/>
    <property type="project" value="UniProtKB-UniRule"/>
</dbReference>
<comment type="caution">
    <text evidence="7">The sequence shown here is derived from an EMBL/GenBank/DDBJ whole genome shotgun (WGS) entry which is preliminary data.</text>
</comment>
<organism evidence="7 8">
    <name type="scientific">Culicoidibacter larvae</name>
    <dbReference type="NCBI Taxonomy" id="2579976"/>
    <lineage>
        <taxon>Bacteria</taxon>
        <taxon>Bacillati</taxon>
        <taxon>Bacillota</taxon>
        <taxon>Culicoidibacteria</taxon>
        <taxon>Culicoidibacterales</taxon>
        <taxon>Culicoidibacteraceae</taxon>
        <taxon>Culicoidibacter</taxon>
    </lineage>
</organism>
<proteinExistence type="inferred from homology"/>
<name>A0A5R8QA76_9FIRM</name>
<evidence type="ECO:0000256" key="2">
    <source>
        <dbReference type="ARBA" id="ARBA00022730"/>
    </source>
</evidence>
<dbReference type="FunCoup" id="A0A5R8QA76">
    <property type="interactions" value="148"/>
</dbReference>
<accession>A0A5R8QA76</accession>
<comment type="function">
    <text evidence="5">Key component of the ribosome quality control system (RQC), a ribosome-associated complex that mediates the extraction of incompletely synthesized nascent chains from stalled ribosomes and their subsequent degradation. RqcH recruits Ala-charged tRNA, and with RqcP directs the elongation of stalled nascent chains on 50S ribosomal subunits, leading to non-templated C-terminal alanine extensions (Ala tail). The Ala tail promotes nascent chain degradation. May add between 1 and at least 8 Ala residues. Binds to stalled 50S ribosomal subunits.</text>
</comment>
<evidence type="ECO:0000259" key="6">
    <source>
        <dbReference type="Pfam" id="PF05670"/>
    </source>
</evidence>
<keyword evidence="5" id="KW-0175">Coiled coil</keyword>
<dbReference type="PANTHER" id="PTHR15239">
    <property type="entry name" value="NUCLEAR EXPORT MEDIATOR FACTOR NEMF"/>
    <property type="match status" value="1"/>
</dbReference>
<dbReference type="InParanoid" id="A0A5R8QA76"/>
<evidence type="ECO:0000313" key="7">
    <source>
        <dbReference type="EMBL" id="TLG72549.1"/>
    </source>
</evidence>
<dbReference type="InterPro" id="IPR051608">
    <property type="entry name" value="RQC_Subunit_NEMF"/>
</dbReference>
<feature type="domain" description="NFACT RNA-binding" evidence="6">
    <location>
        <begin position="425"/>
        <end position="513"/>
    </location>
</feature>
<dbReference type="InterPro" id="IPR043682">
    <property type="entry name" value="RqcH_bacterial"/>
</dbReference>
<comment type="similarity">
    <text evidence="5">Belongs to the NEMF family.</text>
</comment>
<gene>
    <name evidence="5" type="primary">rqcH</name>
    <name evidence="7" type="ORF">FEZ08_09175</name>
</gene>
<dbReference type="Pfam" id="PF05833">
    <property type="entry name" value="NFACT_N"/>
    <property type="match status" value="1"/>
</dbReference>
<evidence type="ECO:0000256" key="5">
    <source>
        <dbReference type="HAMAP-Rule" id="MF_00844"/>
    </source>
</evidence>
<dbReference type="PANTHER" id="PTHR15239:SF6">
    <property type="entry name" value="RIBOSOME QUALITY CONTROL COMPLEX SUBUNIT NEMF"/>
    <property type="match status" value="1"/>
</dbReference>
<dbReference type="GO" id="GO:0019843">
    <property type="term" value="F:rRNA binding"/>
    <property type="evidence" value="ECO:0007669"/>
    <property type="project" value="UniProtKB-UniRule"/>
</dbReference>
<dbReference type="InterPro" id="IPR008532">
    <property type="entry name" value="NFACT_RNA-bd"/>
</dbReference>
<keyword evidence="1 5" id="KW-0820">tRNA-binding</keyword>
<dbReference type="Proteomes" id="UP000306912">
    <property type="component" value="Unassembled WGS sequence"/>
</dbReference>
<keyword evidence="2 5" id="KW-0699">rRNA-binding</keyword>
<dbReference type="HAMAP" id="MF_00844_B">
    <property type="entry name" value="RqcH_B"/>
    <property type="match status" value="1"/>
</dbReference>
<dbReference type="EMBL" id="VBWP01000008">
    <property type="protein sequence ID" value="TLG72549.1"/>
    <property type="molecule type" value="Genomic_DNA"/>
</dbReference>
<evidence type="ECO:0000313" key="8">
    <source>
        <dbReference type="Proteomes" id="UP000306912"/>
    </source>
</evidence>
<dbReference type="GO" id="GO:0000049">
    <property type="term" value="F:tRNA binding"/>
    <property type="evidence" value="ECO:0007669"/>
    <property type="project" value="UniProtKB-UniRule"/>
</dbReference>
<dbReference type="AlphaFoldDB" id="A0A5R8QA76"/>
<sequence>MAFDGLFLHSMIRELEPLVGARITKIHQPSTREVIFAVRHFNRSARLLCSAHSIYARIQETTNIPQNPQEPPMFCVVLRKYLDGATIESFKQIGNDRILHIEFRNTNDLGDRIKYTLVLEIMGRHSNIILLDQNNMIIDAIKHLTIDENTRPVLPRLAYTAPPASGKLNPFTELAAMDYTTIGQTYEGISGLLAQEIAYRQNLRSVLDAANTPEPTITTAKGKSYFSFLPLEHLGESYQAFATLSELLDYYYLHLAEADRIREQTKNIAAFVQNQITKNQQKLKKLTKEQQEAQNADILQQKGNLLLSNLHQLQTGLKTITVDNYFDPDLAPITIDLDPAKNGTVNANNYFKRYNKAKTAQIKLAEQIELTQGEIDYFEEVAQNISIATTQNIHEIRQELELGGYLRPQVSKRKERPAKALIDSYESPDGTMILVGKNNLQNDMVTFKKGRKTYTWLHAKDIPGSHVVICSSVVSDETLQTAALLAAYYSKSKNSANVAVDYTLISHVHKPNGAKPGFVIYTDQKTLYVTPDEATIQTIKKL</sequence>
<keyword evidence="4 5" id="KW-0648">Protein biosynthesis</keyword>
<comment type="subunit">
    <text evidence="5">Associates with stalled 50S ribosomal subunits. Binds to RqcP.</text>
</comment>
<keyword evidence="3 5" id="KW-0694">RNA-binding</keyword>
<dbReference type="Pfam" id="PF05670">
    <property type="entry name" value="NFACT-R_1"/>
    <property type="match status" value="1"/>
</dbReference>
<evidence type="ECO:0000256" key="1">
    <source>
        <dbReference type="ARBA" id="ARBA00022555"/>
    </source>
</evidence>
<feature type="coiled-coil region" evidence="5">
    <location>
        <begin position="269"/>
        <end position="296"/>
    </location>
</feature>
<protein>
    <recommendedName>
        <fullName evidence="5">Rqc2 homolog RqcH</fullName>
        <shortName evidence="5">RqcH</shortName>
    </recommendedName>
</protein>
<dbReference type="Gene3D" id="3.40.970.40">
    <property type="entry name" value="fibrinogen binding protein from staphylococcus aureus domain like"/>
    <property type="match status" value="1"/>
</dbReference>
<dbReference type="FunFam" id="2.30.310.10:FF:000004">
    <property type="entry name" value="Fibronectin-binding protein A"/>
    <property type="match status" value="1"/>
</dbReference>
<dbReference type="RefSeq" id="WP_138191619.1">
    <property type="nucleotide sequence ID" value="NZ_VBWP01000008.1"/>
</dbReference>